<dbReference type="Pfam" id="PF13524">
    <property type="entry name" value="Glyco_trans_1_2"/>
    <property type="match status" value="1"/>
</dbReference>
<reference evidence="2 3" key="1">
    <citation type="submission" date="2016-07" db="EMBL/GenBank/DDBJ databases">
        <authorList>
            <person name="Townsley L."/>
            <person name="Shank E.A."/>
        </authorList>
    </citation>
    <scope>NUCLEOTIDE SEQUENCE [LARGE SCALE GENOMIC DNA]</scope>
    <source>
        <strain evidence="2 3">CH01</strain>
    </source>
</reference>
<dbReference type="InterPro" id="IPR055259">
    <property type="entry name" value="YkvP/CgeB_Glyco_trans-like"/>
</dbReference>
<proteinExistence type="predicted"/>
<comment type="caution">
    <text evidence="2">The sequence shown here is derived from an EMBL/GenBank/DDBJ whole genome shotgun (WGS) entry which is preliminary data.</text>
</comment>
<organism evidence="2 3">
    <name type="scientific">Gottfriedia luciferensis</name>
    <dbReference type="NCBI Taxonomy" id="178774"/>
    <lineage>
        <taxon>Bacteria</taxon>
        <taxon>Bacillati</taxon>
        <taxon>Bacillota</taxon>
        <taxon>Bacilli</taxon>
        <taxon>Bacillales</taxon>
        <taxon>Bacillaceae</taxon>
        <taxon>Gottfriedia</taxon>
    </lineage>
</organism>
<evidence type="ECO:0000259" key="1">
    <source>
        <dbReference type="Pfam" id="PF13524"/>
    </source>
</evidence>
<gene>
    <name evidence="2" type="ORF">BED47_14585</name>
</gene>
<dbReference type="Proteomes" id="UP000094580">
    <property type="component" value="Unassembled WGS sequence"/>
</dbReference>
<sequence>MLKESIEKQITRLRNEKYDTKMMLQKLMNVDEPFYFRNHELLSFSADDFIVSKGVQKFQKEKEVLFNNKLVRQTAVIDYIDETKLRNLLFSEGRSKLFTRFAITGFVSGKSEVVCELRLVDYENNSSTLSFQIDEVIDLSEFSQKGIQSVSFSIYMTGAATLHLFHAKLMGSYKKNERENIHLIKQKKEIKDFRVGFIADEFTTRCFDYEFQLVKVTPENWLDEFKKHRIDFFFCESAWLGNEGAWKDKIGTKNHRNHTKLLKLVYWCKEHYIPTVFWNKEDPFHYQAFIDTAKHFDYVFTTDFESVQNYVDEGCENVYCLPFAAQPKIHNPIEYIPRKEKVVFAGAYYGKKFPERTSAMEKLVNSSKEYGLDIYDRNYHNPSSPNQFPDEYKPFIVGNLKQNEIDIAYKGYKVALNVNSITKSPTMFARRVFELLASNTPIISSHSEGIHRMFGDIVTATDDEKLMKQRLSNYYADETFYKKNRLLTLRKVLEEHTYTNRVEDLLNIINLPYEKYAESATLVGIVRSKADYEKLIAIYDRQGIKQKKLVILLDLFDGYLDIFNQNNHGDIKTYLIDYCHHYFSLNDLVDSNYIAPINLDHYYGENYLRDMMLATKYTNDTIIAKGNGNSYNYVNDCHIDEALICKKATRFIRPSEFISLLDNKSTIGHFSKAGVQFFEIDEFNFYRDAYEQAISRDKIESILV</sequence>
<dbReference type="EMBL" id="MDKC01000036">
    <property type="protein sequence ID" value="ODG90086.1"/>
    <property type="molecule type" value="Genomic_DNA"/>
</dbReference>
<name>A0ABX2ZLI5_9BACI</name>
<keyword evidence="3" id="KW-1185">Reference proteome</keyword>
<feature type="domain" description="Spore protein YkvP/CgeB glycosyl transferase-like" evidence="1">
    <location>
        <begin position="396"/>
        <end position="507"/>
    </location>
</feature>
<dbReference type="RefSeq" id="WP_069035415.1">
    <property type="nucleotide sequence ID" value="NZ_MDKC01000036.1"/>
</dbReference>
<evidence type="ECO:0000313" key="2">
    <source>
        <dbReference type="EMBL" id="ODG90086.1"/>
    </source>
</evidence>
<accession>A0ABX2ZLI5</accession>
<protein>
    <recommendedName>
        <fullName evidence="1">Spore protein YkvP/CgeB glycosyl transferase-like domain-containing protein</fullName>
    </recommendedName>
</protein>
<evidence type="ECO:0000313" key="3">
    <source>
        <dbReference type="Proteomes" id="UP000094580"/>
    </source>
</evidence>